<protein>
    <submittedName>
        <fullName evidence="2">Uncharacterized protein</fullName>
    </submittedName>
</protein>
<name>A0A914X1B4_9BILA</name>
<sequence>MGQLCQSHRYHDNRYQRQEVLLGEQGRKRVNSNPGEAVDGAVGARGTVAIEEASLLIAHEDQWGTLQLGPLRVEQCGTNCPCSCLLKMFGCAMSPRPNSCRGGMLMPTCGKTQTIGLRPDDSSAALTT</sequence>
<evidence type="ECO:0000313" key="2">
    <source>
        <dbReference type="WBParaSite" id="PSAMB.scaffold5616size11288.g27002.t1"/>
    </source>
</evidence>
<accession>A0A914X1B4</accession>
<organism evidence="1 2">
    <name type="scientific">Plectus sambesii</name>
    <dbReference type="NCBI Taxonomy" id="2011161"/>
    <lineage>
        <taxon>Eukaryota</taxon>
        <taxon>Metazoa</taxon>
        <taxon>Ecdysozoa</taxon>
        <taxon>Nematoda</taxon>
        <taxon>Chromadorea</taxon>
        <taxon>Plectida</taxon>
        <taxon>Plectina</taxon>
        <taxon>Plectoidea</taxon>
        <taxon>Plectidae</taxon>
        <taxon>Plectus</taxon>
    </lineage>
</organism>
<proteinExistence type="predicted"/>
<keyword evidence="1" id="KW-1185">Reference proteome</keyword>
<dbReference type="Proteomes" id="UP000887566">
    <property type="component" value="Unplaced"/>
</dbReference>
<reference evidence="2" key="1">
    <citation type="submission" date="2022-11" db="UniProtKB">
        <authorList>
            <consortium name="WormBaseParasite"/>
        </authorList>
    </citation>
    <scope>IDENTIFICATION</scope>
</reference>
<dbReference type="WBParaSite" id="PSAMB.scaffold5616size11288.g27002.t1">
    <property type="protein sequence ID" value="PSAMB.scaffold5616size11288.g27002.t1"/>
    <property type="gene ID" value="PSAMB.scaffold5616size11288.g27002"/>
</dbReference>
<dbReference type="AlphaFoldDB" id="A0A914X1B4"/>
<evidence type="ECO:0000313" key="1">
    <source>
        <dbReference type="Proteomes" id="UP000887566"/>
    </source>
</evidence>